<accession>A0A0A3JC25</accession>
<gene>
    <name evidence="1" type="ORF">CD32_13520</name>
</gene>
<dbReference type="AlphaFoldDB" id="A0A0A3JC25"/>
<name>A0A0A3JC25_9BACI</name>
<proteinExistence type="predicted"/>
<reference evidence="1 2" key="1">
    <citation type="submission" date="2014-02" db="EMBL/GenBank/DDBJ databases">
        <title>Draft genome sequence of Lysinibacillus odysseyi NBRC 100172.</title>
        <authorList>
            <person name="Zhang F."/>
            <person name="Wang G."/>
            <person name="Zhang L."/>
        </authorList>
    </citation>
    <scope>NUCLEOTIDE SEQUENCE [LARGE SCALE GENOMIC DNA]</scope>
    <source>
        <strain evidence="1 2">NBRC 100172</strain>
    </source>
</reference>
<dbReference type="EMBL" id="JPVP01000056">
    <property type="protein sequence ID" value="KGR84582.1"/>
    <property type="molecule type" value="Genomic_DNA"/>
</dbReference>
<organism evidence="1 2">
    <name type="scientific">Lysinibacillus odysseyi 34hs-1 = NBRC 100172</name>
    <dbReference type="NCBI Taxonomy" id="1220589"/>
    <lineage>
        <taxon>Bacteria</taxon>
        <taxon>Bacillati</taxon>
        <taxon>Bacillota</taxon>
        <taxon>Bacilli</taxon>
        <taxon>Bacillales</taxon>
        <taxon>Bacillaceae</taxon>
        <taxon>Lysinibacillus</taxon>
    </lineage>
</organism>
<sequence length="83" mass="9982">MKSITRLIEKVYYLVPTLTQSYLDFQLLAISILTFIQKIKRDFRNCRVEGFQEDREEVTAFFYKRCKLLSSSEEKPYVFGRKN</sequence>
<evidence type="ECO:0000313" key="2">
    <source>
        <dbReference type="Proteomes" id="UP000030437"/>
    </source>
</evidence>
<protein>
    <submittedName>
        <fullName evidence="1">Uncharacterized protein</fullName>
    </submittedName>
</protein>
<comment type="caution">
    <text evidence="1">The sequence shown here is derived from an EMBL/GenBank/DDBJ whole genome shotgun (WGS) entry which is preliminary data.</text>
</comment>
<keyword evidence="2" id="KW-1185">Reference proteome</keyword>
<dbReference type="Proteomes" id="UP000030437">
    <property type="component" value="Unassembled WGS sequence"/>
</dbReference>
<evidence type="ECO:0000313" key="1">
    <source>
        <dbReference type="EMBL" id="KGR84582.1"/>
    </source>
</evidence>